<evidence type="ECO:0000256" key="1">
    <source>
        <dbReference type="SAM" id="MobiDB-lite"/>
    </source>
</evidence>
<accession>A0A841TAC0</accession>
<keyword evidence="4" id="KW-1185">Reference proteome</keyword>
<reference evidence="3 4" key="1">
    <citation type="submission" date="2020-08" db="EMBL/GenBank/DDBJ databases">
        <title>Cohnella phylogeny.</title>
        <authorList>
            <person name="Dunlap C."/>
        </authorList>
    </citation>
    <scope>NUCLEOTIDE SEQUENCE [LARGE SCALE GENOMIC DNA]</scope>
    <source>
        <strain evidence="3 4">DSM 103658</strain>
    </source>
</reference>
<organism evidence="3 4">
    <name type="scientific">Cohnella lubricantis</name>
    <dbReference type="NCBI Taxonomy" id="2163172"/>
    <lineage>
        <taxon>Bacteria</taxon>
        <taxon>Bacillati</taxon>
        <taxon>Bacillota</taxon>
        <taxon>Bacilli</taxon>
        <taxon>Bacillales</taxon>
        <taxon>Paenibacillaceae</taxon>
        <taxon>Cohnella</taxon>
    </lineage>
</organism>
<keyword evidence="2" id="KW-0732">Signal</keyword>
<evidence type="ECO:0000313" key="4">
    <source>
        <dbReference type="Proteomes" id="UP000574133"/>
    </source>
</evidence>
<dbReference type="PROSITE" id="PS51257">
    <property type="entry name" value="PROKAR_LIPOPROTEIN"/>
    <property type="match status" value="1"/>
</dbReference>
<proteinExistence type="predicted"/>
<dbReference type="EMBL" id="JACJVN010000040">
    <property type="protein sequence ID" value="MBB6677932.1"/>
    <property type="molecule type" value="Genomic_DNA"/>
</dbReference>
<gene>
    <name evidence="3" type="ORF">H4Q31_11415</name>
</gene>
<dbReference type="PANTHER" id="PTHR43649">
    <property type="entry name" value="ARABINOSE-BINDING PROTEIN-RELATED"/>
    <property type="match status" value="1"/>
</dbReference>
<comment type="caution">
    <text evidence="3">The sequence shown here is derived from an EMBL/GenBank/DDBJ whole genome shotgun (WGS) entry which is preliminary data.</text>
</comment>
<dbReference type="InterPro" id="IPR006059">
    <property type="entry name" value="SBP"/>
</dbReference>
<dbReference type="AlphaFoldDB" id="A0A841TAC0"/>
<dbReference type="Proteomes" id="UP000574133">
    <property type="component" value="Unassembled WGS sequence"/>
</dbReference>
<feature type="region of interest" description="Disordered" evidence="1">
    <location>
        <begin position="29"/>
        <end position="54"/>
    </location>
</feature>
<dbReference type="SUPFAM" id="SSF53850">
    <property type="entry name" value="Periplasmic binding protein-like II"/>
    <property type="match status" value="1"/>
</dbReference>
<feature type="chain" id="PRO_5038341926" evidence="2">
    <location>
        <begin position="24"/>
        <end position="461"/>
    </location>
</feature>
<feature type="signal peptide" evidence="2">
    <location>
        <begin position="1"/>
        <end position="23"/>
    </location>
</feature>
<dbReference type="Pfam" id="PF01547">
    <property type="entry name" value="SBP_bac_1"/>
    <property type="match status" value="1"/>
</dbReference>
<evidence type="ECO:0000313" key="3">
    <source>
        <dbReference type="EMBL" id="MBB6677932.1"/>
    </source>
</evidence>
<dbReference type="Gene3D" id="3.40.190.10">
    <property type="entry name" value="Periplasmic binding protein-like II"/>
    <property type="match status" value="2"/>
</dbReference>
<dbReference type="InterPro" id="IPR050490">
    <property type="entry name" value="Bact_solute-bd_prot1"/>
</dbReference>
<protein>
    <submittedName>
        <fullName evidence="3">Extracellular solute-binding protein</fullName>
    </submittedName>
</protein>
<dbReference type="RefSeq" id="WP_185179208.1">
    <property type="nucleotide sequence ID" value="NZ_CBCSEP010000031.1"/>
</dbReference>
<evidence type="ECO:0000256" key="2">
    <source>
        <dbReference type="SAM" id="SignalP"/>
    </source>
</evidence>
<sequence length="461" mass="49484">MKKTSLRSLALLVVSIMFVSMMAACGTNSNNNENSSSSEATETASASASASESASASPAEEVKLKMFVHYTSDDEKAQFDYAMAEMKKIMPNVTLDIDVMPQDSGAKLKTYFATGSLPDIFEVSTSDIATGIASNNIIPLDDYINKFNLADQLSPTGVSLLSQQDGHTWGMPAANTNFAVIFVNKTLFEQAGAKIPENYQELLDAGKKLIEQGTVPLGIWLKETWPALQLFDMAAIPENPKGMTDLDINGTAKGSDPAFVNAANKIQELAKEGLISKDAFTYDYNSAVADFESGKTAMLMVGNWMTQEIGDKLGDGNVAVLLPDVFADAANVQAVKDAGVISGGGFIGGYAVSANSKHKEIAAEYAVQLALKNAEGRTVKTGEFNTLFKNPPASEKPENALQKEVSSILTTVKSTTAMGWAFQDNKIQTDLGGEVQKLYSGVYKPEEFAKNVDAILEKYRK</sequence>
<name>A0A841TAC0_9BACL</name>